<proteinExistence type="predicted"/>
<reference evidence="2" key="1">
    <citation type="submission" date="2016-06" db="UniProtKB">
        <authorList>
            <consortium name="WormBaseParasite"/>
        </authorList>
    </citation>
    <scope>IDENTIFICATION</scope>
</reference>
<sequence length="155" mass="17660">MAIRQIKSGKATGLDNILAEALKADVAVTVKILILFNKIWDEEQVPTEWKEGLLIKITMKSDLTNCDNYEGITLLSIPGKVFNRVLSNRMKDSVVDQLRGQQAGFRKHRSCTDQITTLRIIVEQSIGWISSLYINFIDYEKAFDSVDRTTLWKLP</sequence>
<protein>
    <submittedName>
        <fullName evidence="2">Reverse transcriptase domain-containing protein</fullName>
    </submittedName>
</protein>
<dbReference type="PANTHER" id="PTHR19446">
    <property type="entry name" value="REVERSE TRANSCRIPTASES"/>
    <property type="match status" value="1"/>
</dbReference>
<evidence type="ECO:0000259" key="1">
    <source>
        <dbReference type="Pfam" id="PF00078"/>
    </source>
</evidence>
<organism evidence="2">
    <name type="scientific">Schistosoma curassoni</name>
    <dbReference type="NCBI Taxonomy" id="6186"/>
    <lineage>
        <taxon>Eukaryota</taxon>
        <taxon>Metazoa</taxon>
        <taxon>Spiralia</taxon>
        <taxon>Lophotrochozoa</taxon>
        <taxon>Platyhelminthes</taxon>
        <taxon>Trematoda</taxon>
        <taxon>Digenea</taxon>
        <taxon>Strigeidida</taxon>
        <taxon>Schistosomatoidea</taxon>
        <taxon>Schistosomatidae</taxon>
        <taxon>Schistosoma</taxon>
    </lineage>
</organism>
<accession>A0A183KRC2</accession>
<dbReference type="Pfam" id="PF00078">
    <property type="entry name" value="RVT_1"/>
    <property type="match status" value="1"/>
</dbReference>
<evidence type="ECO:0000313" key="2">
    <source>
        <dbReference type="WBParaSite" id="SCUD_0001761101-mRNA-1"/>
    </source>
</evidence>
<dbReference type="AlphaFoldDB" id="A0A183KRC2"/>
<name>A0A183KRC2_9TREM</name>
<feature type="domain" description="Reverse transcriptase" evidence="1">
    <location>
        <begin position="66"/>
        <end position="152"/>
    </location>
</feature>
<dbReference type="WBParaSite" id="SCUD_0001761101-mRNA-1">
    <property type="protein sequence ID" value="SCUD_0001761101-mRNA-1"/>
    <property type="gene ID" value="SCUD_0001761101"/>
</dbReference>
<dbReference type="InterPro" id="IPR000477">
    <property type="entry name" value="RT_dom"/>
</dbReference>